<evidence type="ECO:0000256" key="1">
    <source>
        <dbReference type="SAM" id="Phobius"/>
    </source>
</evidence>
<keyword evidence="3" id="KW-1185">Reference proteome</keyword>
<reference evidence="2 3" key="1">
    <citation type="submission" date="2023-01" db="EMBL/GenBank/DDBJ databases">
        <title>Analysis of 21 Apiospora genomes using comparative genomics revels a genus with tremendous synthesis potential of carbohydrate active enzymes and secondary metabolites.</title>
        <authorList>
            <person name="Sorensen T."/>
        </authorList>
    </citation>
    <scope>NUCLEOTIDE SEQUENCE [LARGE SCALE GENOMIC DNA]</scope>
    <source>
        <strain evidence="2 3">CBS 135458</strain>
    </source>
</reference>
<protein>
    <submittedName>
        <fullName evidence="2">Uncharacterized protein</fullName>
    </submittedName>
</protein>
<feature type="transmembrane region" description="Helical" evidence="1">
    <location>
        <begin position="100"/>
        <end position="124"/>
    </location>
</feature>
<proteinExistence type="predicted"/>
<dbReference type="EMBL" id="JAQQWL010000005">
    <property type="protein sequence ID" value="KAK8073979.1"/>
    <property type="molecule type" value="Genomic_DNA"/>
</dbReference>
<dbReference type="GeneID" id="92089350"/>
<evidence type="ECO:0000313" key="3">
    <source>
        <dbReference type="Proteomes" id="UP001480595"/>
    </source>
</evidence>
<keyword evidence="1" id="KW-1133">Transmembrane helix</keyword>
<name>A0ABR1VRU9_9PEZI</name>
<dbReference type="Proteomes" id="UP001480595">
    <property type="component" value="Unassembled WGS sequence"/>
</dbReference>
<dbReference type="RefSeq" id="XP_066718454.1">
    <property type="nucleotide sequence ID" value="XM_066856287.1"/>
</dbReference>
<sequence length="130" mass="13830">MANDGPLPTPFISNPECDTEMTHLYDVGYLLQGPELGYKRCMPDKYVPSRDHYYSPYSTGHSGGAFNTYSVQLRYIVADETSGPTTSPATSSSAGLSTGAAVGIGLGCTVAVIALVAAAAFLFMRSRRNH</sequence>
<evidence type="ECO:0000313" key="2">
    <source>
        <dbReference type="EMBL" id="KAK8073979.1"/>
    </source>
</evidence>
<accession>A0ABR1VRU9</accession>
<comment type="caution">
    <text evidence="2">The sequence shown here is derived from an EMBL/GenBank/DDBJ whole genome shotgun (WGS) entry which is preliminary data.</text>
</comment>
<keyword evidence="1" id="KW-0812">Transmembrane</keyword>
<keyword evidence="1" id="KW-0472">Membrane</keyword>
<gene>
    <name evidence="2" type="ORF">PG994_004878</name>
</gene>
<organism evidence="2 3">
    <name type="scientific">Apiospora phragmitis</name>
    <dbReference type="NCBI Taxonomy" id="2905665"/>
    <lineage>
        <taxon>Eukaryota</taxon>
        <taxon>Fungi</taxon>
        <taxon>Dikarya</taxon>
        <taxon>Ascomycota</taxon>
        <taxon>Pezizomycotina</taxon>
        <taxon>Sordariomycetes</taxon>
        <taxon>Xylariomycetidae</taxon>
        <taxon>Amphisphaeriales</taxon>
        <taxon>Apiosporaceae</taxon>
        <taxon>Apiospora</taxon>
    </lineage>
</organism>